<dbReference type="InterPro" id="IPR029016">
    <property type="entry name" value="GAF-like_dom_sf"/>
</dbReference>
<dbReference type="PANTHER" id="PTHR30136:SF24">
    <property type="entry name" value="HTH-TYPE TRANSCRIPTIONAL REPRESSOR ALLR"/>
    <property type="match status" value="1"/>
</dbReference>
<dbReference type="InterPro" id="IPR005471">
    <property type="entry name" value="Tscrpt_reg_IclR_N"/>
</dbReference>
<feature type="domain" description="HTH iclR-type" evidence="4">
    <location>
        <begin position="12"/>
        <end position="73"/>
    </location>
</feature>
<keyword evidence="1" id="KW-0805">Transcription regulation</keyword>
<gene>
    <name evidence="6" type="ORF">ACFP4F_08340</name>
</gene>
<dbReference type="PROSITE" id="PS51077">
    <property type="entry name" value="HTH_ICLR"/>
    <property type="match status" value="1"/>
</dbReference>
<dbReference type="Pfam" id="PF09339">
    <property type="entry name" value="HTH_IclR"/>
    <property type="match status" value="1"/>
</dbReference>
<organism evidence="6 7">
    <name type="scientific">Streptomyces ochraceiscleroticus</name>
    <dbReference type="NCBI Taxonomy" id="47761"/>
    <lineage>
        <taxon>Bacteria</taxon>
        <taxon>Bacillati</taxon>
        <taxon>Actinomycetota</taxon>
        <taxon>Actinomycetes</taxon>
        <taxon>Kitasatosporales</taxon>
        <taxon>Streptomycetaceae</taxon>
        <taxon>Streptomyces</taxon>
    </lineage>
</organism>
<dbReference type="PANTHER" id="PTHR30136">
    <property type="entry name" value="HELIX-TURN-HELIX TRANSCRIPTIONAL REGULATOR, ICLR FAMILY"/>
    <property type="match status" value="1"/>
</dbReference>
<dbReference type="Gene3D" id="1.10.10.10">
    <property type="entry name" value="Winged helix-like DNA-binding domain superfamily/Winged helix DNA-binding domain"/>
    <property type="match status" value="1"/>
</dbReference>
<dbReference type="InterPro" id="IPR036388">
    <property type="entry name" value="WH-like_DNA-bd_sf"/>
</dbReference>
<dbReference type="Pfam" id="PF01614">
    <property type="entry name" value="IclR_C"/>
    <property type="match status" value="1"/>
</dbReference>
<evidence type="ECO:0000256" key="2">
    <source>
        <dbReference type="ARBA" id="ARBA00023125"/>
    </source>
</evidence>
<evidence type="ECO:0000259" key="4">
    <source>
        <dbReference type="PROSITE" id="PS51077"/>
    </source>
</evidence>
<dbReference type="RefSeq" id="WP_031067765.1">
    <property type="nucleotide sequence ID" value="NZ_JBHSPX010000003.1"/>
</dbReference>
<sequence length="229" mass="24138">MGTSEPRPAEGSQTLERGLRALRLIAGTPHGMTATELAAELGVHRSVAYRLLTSLVRQHFAVRDDEARYRVGADLVGLAEQVRPRLREVAEQVLRRLADELEATACLVVRDDDAAVAVTVVEPATRGPRFSYRVGNRDPLDRGAAGIALLAGGPPADGEPARVAEARERGYALTAGEVVPGTFAVAAPIRTAHPDGPAGINLITHRQDIAEAAVAPVTAAAEEISARLA</sequence>
<dbReference type="InterPro" id="IPR050707">
    <property type="entry name" value="HTH_MetabolicPath_Reg"/>
</dbReference>
<dbReference type="InterPro" id="IPR014757">
    <property type="entry name" value="Tscrpt_reg_IclR_C"/>
</dbReference>
<proteinExistence type="predicted"/>
<keyword evidence="3" id="KW-0804">Transcription</keyword>
<dbReference type="SUPFAM" id="SSF55781">
    <property type="entry name" value="GAF domain-like"/>
    <property type="match status" value="1"/>
</dbReference>
<reference evidence="7" key="1">
    <citation type="journal article" date="2019" name="Int. J. Syst. Evol. Microbiol.">
        <title>The Global Catalogue of Microorganisms (GCM) 10K type strain sequencing project: providing services to taxonomists for standard genome sequencing and annotation.</title>
        <authorList>
            <consortium name="The Broad Institute Genomics Platform"/>
            <consortium name="The Broad Institute Genome Sequencing Center for Infectious Disease"/>
            <person name="Wu L."/>
            <person name="Ma J."/>
        </authorList>
    </citation>
    <scope>NUCLEOTIDE SEQUENCE [LARGE SCALE GENOMIC DNA]</scope>
    <source>
        <strain evidence="7">CGMCC 1.15180</strain>
    </source>
</reference>
<dbReference type="Gene3D" id="3.30.450.40">
    <property type="match status" value="2"/>
</dbReference>
<evidence type="ECO:0000313" key="7">
    <source>
        <dbReference type="Proteomes" id="UP001596139"/>
    </source>
</evidence>
<dbReference type="SUPFAM" id="SSF46785">
    <property type="entry name" value="Winged helix' DNA-binding domain"/>
    <property type="match status" value="1"/>
</dbReference>
<dbReference type="Proteomes" id="UP001596139">
    <property type="component" value="Unassembled WGS sequence"/>
</dbReference>
<name>A0ABW1MFL2_9ACTN</name>
<dbReference type="PROSITE" id="PS51078">
    <property type="entry name" value="ICLR_ED"/>
    <property type="match status" value="1"/>
</dbReference>
<keyword evidence="7" id="KW-1185">Reference proteome</keyword>
<accession>A0ABW1MFL2</accession>
<protein>
    <submittedName>
        <fullName evidence="6">IclR family transcriptional regulator</fullName>
    </submittedName>
</protein>
<evidence type="ECO:0000313" key="6">
    <source>
        <dbReference type="EMBL" id="MFC6062556.1"/>
    </source>
</evidence>
<evidence type="ECO:0000256" key="3">
    <source>
        <dbReference type="ARBA" id="ARBA00023163"/>
    </source>
</evidence>
<dbReference type="EMBL" id="JBHSPX010000003">
    <property type="protein sequence ID" value="MFC6062556.1"/>
    <property type="molecule type" value="Genomic_DNA"/>
</dbReference>
<evidence type="ECO:0000259" key="5">
    <source>
        <dbReference type="PROSITE" id="PS51078"/>
    </source>
</evidence>
<comment type="caution">
    <text evidence="6">The sequence shown here is derived from an EMBL/GenBank/DDBJ whole genome shotgun (WGS) entry which is preliminary data.</text>
</comment>
<dbReference type="InterPro" id="IPR036390">
    <property type="entry name" value="WH_DNA-bd_sf"/>
</dbReference>
<keyword evidence="2" id="KW-0238">DNA-binding</keyword>
<dbReference type="SMART" id="SM00346">
    <property type="entry name" value="HTH_ICLR"/>
    <property type="match status" value="1"/>
</dbReference>
<evidence type="ECO:0000256" key="1">
    <source>
        <dbReference type="ARBA" id="ARBA00023015"/>
    </source>
</evidence>
<feature type="domain" description="IclR-ED" evidence="5">
    <location>
        <begin position="74"/>
        <end position="229"/>
    </location>
</feature>